<proteinExistence type="predicted"/>
<dbReference type="EMBL" id="BARV01006524">
    <property type="protein sequence ID" value="GAI14079.1"/>
    <property type="molecule type" value="Genomic_DNA"/>
</dbReference>
<accession>X1N623</accession>
<organism evidence="1">
    <name type="scientific">marine sediment metagenome</name>
    <dbReference type="NCBI Taxonomy" id="412755"/>
    <lineage>
        <taxon>unclassified sequences</taxon>
        <taxon>metagenomes</taxon>
        <taxon>ecological metagenomes</taxon>
    </lineage>
</organism>
<dbReference type="AlphaFoldDB" id="X1N623"/>
<reference evidence="1" key="1">
    <citation type="journal article" date="2014" name="Front. Microbiol.">
        <title>High frequency of phylogenetically diverse reductive dehalogenase-homologous genes in deep subseafloor sedimentary metagenomes.</title>
        <authorList>
            <person name="Kawai M."/>
            <person name="Futagami T."/>
            <person name="Toyoda A."/>
            <person name="Takaki Y."/>
            <person name="Nishi S."/>
            <person name="Hori S."/>
            <person name="Arai W."/>
            <person name="Tsubouchi T."/>
            <person name="Morono Y."/>
            <person name="Uchiyama I."/>
            <person name="Ito T."/>
            <person name="Fujiyama A."/>
            <person name="Inagaki F."/>
            <person name="Takami H."/>
        </authorList>
    </citation>
    <scope>NUCLEOTIDE SEQUENCE</scope>
    <source>
        <strain evidence="1">Expedition CK06-06</strain>
    </source>
</reference>
<gene>
    <name evidence="1" type="ORF">S06H3_13365</name>
</gene>
<protein>
    <submittedName>
        <fullName evidence="1">Uncharacterized protein</fullName>
    </submittedName>
</protein>
<name>X1N623_9ZZZZ</name>
<feature type="non-terminal residue" evidence="1">
    <location>
        <position position="1"/>
    </location>
</feature>
<comment type="caution">
    <text evidence="1">The sequence shown here is derived from an EMBL/GenBank/DDBJ whole genome shotgun (WGS) entry which is preliminary data.</text>
</comment>
<evidence type="ECO:0000313" key="1">
    <source>
        <dbReference type="EMBL" id="GAI14079.1"/>
    </source>
</evidence>
<sequence length="105" mass="11525">TYPGGNTEYSSDSGQDWWSGATSDFMFEEYGATPGIAATPGLLHIRHPALLTIVHTRGELTIKEYESLSSLDEEYLTTQVGIDIQKGDHIKATTLPGTEYSYPLL</sequence>